<dbReference type="EMBL" id="CAJFCW020000006">
    <property type="protein sequence ID" value="CAG9125567.1"/>
    <property type="molecule type" value="Genomic_DNA"/>
</dbReference>
<evidence type="ECO:0000256" key="3">
    <source>
        <dbReference type="ARBA" id="ARBA00022833"/>
    </source>
</evidence>
<proteinExistence type="predicted"/>
<dbReference type="PANTHER" id="PTHR20922">
    <property type="entry name" value="DNL-TYPE ZINC FINGER PROTEIN"/>
    <property type="match status" value="1"/>
</dbReference>
<dbReference type="GO" id="GO:0008270">
    <property type="term" value="F:zinc ion binding"/>
    <property type="evidence" value="ECO:0007669"/>
    <property type="project" value="UniProtKB-KW"/>
</dbReference>
<dbReference type="GO" id="GO:0051087">
    <property type="term" value="F:protein-folding chaperone binding"/>
    <property type="evidence" value="ECO:0007669"/>
    <property type="project" value="TreeGrafter"/>
</dbReference>
<keyword evidence="2 4" id="KW-0863">Zinc-finger</keyword>
<keyword evidence="3" id="KW-0862">Zinc</keyword>
<gene>
    <name evidence="6" type="ORF">BOKJ2_LOCUS13091</name>
</gene>
<evidence type="ECO:0000313" key="6">
    <source>
        <dbReference type="EMBL" id="CAD5229032.1"/>
    </source>
</evidence>
<evidence type="ECO:0000313" key="7">
    <source>
        <dbReference type="Proteomes" id="UP000614601"/>
    </source>
</evidence>
<protein>
    <recommendedName>
        <fullName evidence="5">DNL-type domain-containing protein</fullName>
    </recommendedName>
</protein>
<dbReference type="OrthoDB" id="512667at2759"/>
<dbReference type="GO" id="GO:0005739">
    <property type="term" value="C:mitochondrion"/>
    <property type="evidence" value="ECO:0007669"/>
    <property type="project" value="TreeGrafter"/>
</dbReference>
<dbReference type="PROSITE" id="PS51501">
    <property type="entry name" value="ZF_DNL"/>
    <property type="match status" value="1"/>
</dbReference>
<dbReference type="InterPro" id="IPR024158">
    <property type="entry name" value="Mt_import_TIM15"/>
</dbReference>
<dbReference type="Proteomes" id="UP000783686">
    <property type="component" value="Unassembled WGS sequence"/>
</dbReference>
<dbReference type="GO" id="GO:0050821">
    <property type="term" value="P:protein stabilization"/>
    <property type="evidence" value="ECO:0007669"/>
    <property type="project" value="TreeGrafter"/>
</dbReference>
<evidence type="ECO:0000256" key="1">
    <source>
        <dbReference type="ARBA" id="ARBA00022723"/>
    </source>
</evidence>
<evidence type="ECO:0000259" key="5">
    <source>
        <dbReference type="PROSITE" id="PS51501"/>
    </source>
</evidence>
<dbReference type="Proteomes" id="UP000614601">
    <property type="component" value="Unassembled WGS sequence"/>
</dbReference>
<keyword evidence="1" id="KW-0479">Metal-binding</keyword>
<reference evidence="6" key="1">
    <citation type="submission" date="2020-09" db="EMBL/GenBank/DDBJ databases">
        <authorList>
            <person name="Kikuchi T."/>
        </authorList>
    </citation>
    <scope>NUCLEOTIDE SEQUENCE</scope>
    <source>
        <strain evidence="6">SH1</strain>
    </source>
</reference>
<comment type="caution">
    <text evidence="6">The sequence shown here is derived from an EMBL/GenBank/DDBJ whole genome shotgun (WGS) entry which is preliminary data.</text>
</comment>
<keyword evidence="7" id="KW-1185">Reference proteome</keyword>
<evidence type="ECO:0000256" key="4">
    <source>
        <dbReference type="PROSITE-ProRule" id="PRU00834"/>
    </source>
</evidence>
<dbReference type="PANTHER" id="PTHR20922:SF13">
    <property type="entry name" value="DNL-TYPE ZINC FINGER PROTEIN"/>
    <property type="match status" value="1"/>
</dbReference>
<dbReference type="InterPro" id="IPR007853">
    <property type="entry name" value="Znf_DNL-typ"/>
</dbReference>
<evidence type="ECO:0000256" key="2">
    <source>
        <dbReference type="ARBA" id="ARBA00022771"/>
    </source>
</evidence>
<accession>A0A811LPE0</accession>
<dbReference type="GO" id="GO:0030150">
    <property type="term" value="P:protein import into mitochondrial matrix"/>
    <property type="evidence" value="ECO:0007669"/>
    <property type="project" value="TreeGrafter"/>
</dbReference>
<sequence length="118" mass="13463">MNYLIRRGVQFVNRPQLARLYSNTLGELGTKKMAIYYTCKVCDSRNGPKQFSKTSYEEGVVIVQCEGCKNHHIIADNLGWFSDLEGKRNIEQILAEKGESVHKFSTKDLVSEFVNNKS</sequence>
<name>A0A811LPE0_9BILA</name>
<dbReference type="Pfam" id="PF05180">
    <property type="entry name" value="zf-DNL"/>
    <property type="match status" value="1"/>
</dbReference>
<dbReference type="AlphaFoldDB" id="A0A811LPE0"/>
<dbReference type="EMBL" id="CAJFDH010000006">
    <property type="protein sequence ID" value="CAD5229032.1"/>
    <property type="molecule type" value="Genomic_DNA"/>
</dbReference>
<dbReference type="GO" id="GO:0006457">
    <property type="term" value="P:protein folding"/>
    <property type="evidence" value="ECO:0007669"/>
    <property type="project" value="TreeGrafter"/>
</dbReference>
<organism evidence="6 7">
    <name type="scientific">Bursaphelenchus okinawaensis</name>
    <dbReference type="NCBI Taxonomy" id="465554"/>
    <lineage>
        <taxon>Eukaryota</taxon>
        <taxon>Metazoa</taxon>
        <taxon>Ecdysozoa</taxon>
        <taxon>Nematoda</taxon>
        <taxon>Chromadorea</taxon>
        <taxon>Rhabditida</taxon>
        <taxon>Tylenchina</taxon>
        <taxon>Tylenchomorpha</taxon>
        <taxon>Aphelenchoidea</taxon>
        <taxon>Aphelenchoididae</taxon>
        <taxon>Bursaphelenchus</taxon>
    </lineage>
</organism>
<feature type="domain" description="DNL-type" evidence="5">
    <location>
        <begin position="28"/>
        <end position="118"/>
    </location>
</feature>